<evidence type="ECO:0000313" key="2">
    <source>
        <dbReference type="EMBL" id="MCA6078932.1"/>
    </source>
</evidence>
<evidence type="ECO:0008006" key="4">
    <source>
        <dbReference type="Google" id="ProtNLM"/>
    </source>
</evidence>
<organism evidence="2 3">
    <name type="scientific">Fulvivirga sedimenti</name>
    <dbReference type="NCBI Taxonomy" id="2879465"/>
    <lineage>
        <taxon>Bacteria</taxon>
        <taxon>Pseudomonadati</taxon>
        <taxon>Bacteroidota</taxon>
        <taxon>Cytophagia</taxon>
        <taxon>Cytophagales</taxon>
        <taxon>Fulvivirgaceae</taxon>
        <taxon>Fulvivirga</taxon>
    </lineage>
</organism>
<comment type="caution">
    <text evidence="2">The sequence shown here is derived from an EMBL/GenBank/DDBJ whole genome shotgun (WGS) entry which is preliminary data.</text>
</comment>
<name>A0A9X1L249_9BACT</name>
<reference evidence="2" key="1">
    <citation type="submission" date="2021-09" db="EMBL/GenBank/DDBJ databases">
        <title>Fulvivirga sp. isolated from coastal sediment.</title>
        <authorList>
            <person name="Yu H."/>
        </authorList>
    </citation>
    <scope>NUCLEOTIDE SEQUENCE</scope>
    <source>
        <strain evidence="2">1062</strain>
    </source>
</reference>
<proteinExistence type="predicted"/>
<protein>
    <recommendedName>
        <fullName evidence="4">SGNH/GDSL hydrolase family protein</fullName>
    </recommendedName>
</protein>
<keyword evidence="1" id="KW-0732">Signal</keyword>
<gene>
    <name evidence="2" type="ORF">LDX50_28920</name>
</gene>
<dbReference type="AlphaFoldDB" id="A0A9X1L249"/>
<dbReference type="CDD" id="cd00229">
    <property type="entry name" value="SGNH_hydrolase"/>
    <property type="match status" value="1"/>
</dbReference>
<dbReference type="SUPFAM" id="SSF52266">
    <property type="entry name" value="SGNH hydrolase"/>
    <property type="match status" value="1"/>
</dbReference>
<dbReference type="GO" id="GO:0016788">
    <property type="term" value="F:hydrolase activity, acting on ester bonds"/>
    <property type="evidence" value="ECO:0007669"/>
    <property type="project" value="UniProtKB-ARBA"/>
</dbReference>
<dbReference type="EMBL" id="JAIXNE010000007">
    <property type="protein sequence ID" value="MCA6078932.1"/>
    <property type="molecule type" value="Genomic_DNA"/>
</dbReference>
<dbReference type="Gene3D" id="3.40.50.1110">
    <property type="entry name" value="SGNH hydrolase"/>
    <property type="match status" value="1"/>
</dbReference>
<keyword evidence="3" id="KW-1185">Reference proteome</keyword>
<dbReference type="Proteomes" id="UP001139409">
    <property type="component" value="Unassembled WGS sequence"/>
</dbReference>
<dbReference type="RefSeq" id="WP_225699791.1">
    <property type="nucleotide sequence ID" value="NZ_JAIXNE010000007.1"/>
</dbReference>
<feature type="chain" id="PRO_5040869422" description="SGNH/GDSL hydrolase family protein" evidence="1">
    <location>
        <begin position="28"/>
        <end position="259"/>
    </location>
</feature>
<feature type="signal peptide" evidence="1">
    <location>
        <begin position="1"/>
        <end position="27"/>
    </location>
</feature>
<evidence type="ECO:0000256" key="1">
    <source>
        <dbReference type="SAM" id="SignalP"/>
    </source>
</evidence>
<dbReference type="InterPro" id="IPR036514">
    <property type="entry name" value="SGNH_hydro_sf"/>
</dbReference>
<sequence>MNKRRIYLLGITFVCLLLSANFAFSQAEEGHPIRVLFVGNSFTYYYNLPQVVSAMAKTQGLEIITRQSTVGGSNLEEHWKEQKGTRTRRLLDSLEWDYVVLNNHSRSTIDTPDEFSEYGKKFVDLIRSKGAEPVFMQTWGYKSNPLMIRTIIPKYAELSAQTGSYLVPGGELFMEARKWRPDLEMFQDDKHPSPNGTYMLGLAFYKFFTGRSTEAIPPRLTTLDQDGEKTYLMFMTPEDADFLQQLVDDFEFNTLKSGE</sequence>
<accession>A0A9X1L249</accession>
<evidence type="ECO:0000313" key="3">
    <source>
        <dbReference type="Proteomes" id="UP001139409"/>
    </source>
</evidence>